<dbReference type="InterPro" id="IPR003165">
    <property type="entry name" value="Piwi"/>
</dbReference>
<dbReference type="SMART" id="SM00949">
    <property type="entry name" value="PAZ"/>
    <property type="match status" value="1"/>
</dbReference>
<dbReference type="Pfam" id="PF23278">
    <property type="entry name" value="Piwi_N"/>
    <property type="match status" value="1"/>
</dbReference>
<dbReference type="GO" id="GO:0030154">
    <property type="term" value="P:cell differentiation"/>
    <property type="evidence" value="ECO:0007669"/>
    <property type="project" value="UniProtKB-KW"/>
</dbReference>
<evidence type="ECO:0000256" key="1">
    <source>
        <dbReference type="ARBA" id="ARBA00004496"/>
    </source>
</evidence>
<dbReference type="SUPFAM" id="SSF53098">
    <property type="entry name" value="Ribonuclease H-like"/>
    <property type="match status" value="2"/>
</dbReference>
<feature type="domain" description="Piwi" evidence="10">
    <location>
        <begin position="566"/>
        <end position="910"/>
    </location>
</feature>
<dbReference type="Gene3D" id="3.40.50.2300">
    <property type="match status" value="1"/>
</dbReference>
<dbReference type="GO" id="GO:0005737">
    <property type="term" value="C:cytoplasm"/>
    <property type="evidence" value="ECO:0007669"/>
    <property type="project" value="UniProtKB-SubCell"/>
</dbReference>
<evidence type="ECO:0000313" key="12">
    <source>
        <dbReference type="Proteomes" id="UP000005408"/>
    </source>
</evidence>
<evidence type="ECO:0008006" key="13">
    <source>
        <dbReference type="Google" id="ProtNLM"/>
    </source>
</evidence>
<dbReference type="FunFam" id="2.170.260.10:FF:000003">
    <property type="entry name" value="Piwi-like RNA-mediated gene silencing 2"/>
    <property type="match status" value="1"/>
</dbReference>
<dbReference type="PANTHER" id="PTHR22891">
    <property type="entry name" value="EUKARYOTIC TRANSLATION INITIATION FACTOR 2C"/>
    <property type="match status" value="1"/>
</dbReference>
<evidence type="ECO:0000256" key="5">
    <source>
        <dbReference type="ARBA" id="ARBA00022884"/>
    </source>
</evidence>
<evidence type="ECO:0000259" key="10">
    <source>
        <dbReference type="PROSITE" id="PS50822"/>
    </source>
</evidence>
<evidence type="ECO:0000259" key="9">
    <source>
        <dbReference type="PROSITE" id="PS50821"/>
    </source>
</evidence>
<dbReference type="CDD" id="cd02845">
    <property type="entry name" value="PAZ_piwi_like"/>
    <property type="match status" value="1"/>
</dbReference>
<keyword evidence="5" id="KW-0694">RNA-binding</keyword>
<feature type="region of interest" description="Disordered" evidence="8">
    <location>
        <begin position="1"/>
        <end position="88"/>
    </location>
</feature>
<name>A0A8W8KK17_MAGGI</name>
<reference evidence="11" key="1">
    <citation type="submission" date="2022-08" db="UniProtKB">
        <authorList>
            <consortium name="EnsemblMetazoa"/>
        </authorList>
    </citation>
    <scope>IDENTIFICATION</scope>
    <source>
        <strain evidence="11">05x7-T-G4-1.051#20</strain>
    </source>
</reference>
<dbReference type="AlphaFoldDB" id="A0A8W8KK17"/>
<protein>
    <recommendedName>
        <fullName evidence="13">Piwi-like protein 1</fullName>
    </recommendedName>
</protein>
<keyword evidence="12" id="KW-1185">Reference proteome</keyword>
<evidence type="ECO:0000313" key="11">
    <source>
        <dbReference type="EnsemblMetazoa" id="G23917.3:cds"/>
    </source>
</evidence>
<evidence type="ECO:0000256" key="8">
    <source>
        <dbReference type="SAM" id="MobiDB-lite"/>
    </source>
</evidence>
<feature type="compositionally biased region" description="Pro residues" evidence="8">
    <location>
        <begin position="31"/>
        <end position="48"/>
    </location>
</feature>
<dbReference type="InterPro" id="IPR003100">
    <property type="entry name" value="PAZ_dom"/>
</dbReference>
<evidence type="ECO:0000256" key="6">
    <source>
        <dbReference type="ARBA" id="ARBA00023158"/>
    </source>
</evidence>
<comment type="similarity">
    <text evidence="7">Belongs to the argonaute family. Piwi subfamily.</text>
</comment>
<evidence type="ECO:0000256" key="3">
    <source>
        <dbReference type="ARBA" id="ARBA00022490"/>
    </source>
</evidence>
<dbReference type="Gene3D" id="3.30.420.10">
    <property type="entry name" value="Ribonuclease H-like superfamily/Ribonuclease H"/>
    <property type="match status" value="2"/>
</dbReference>
<dbReference type="InterPro" id="IPR012337">
    <property type="entry name" value="RNaseH-like_sf"/>
</dbReference>
<dbReference type="Pfam" id="PF02171">
    <property type="entry name" value="Piwi"/>
    <property type="match status" value="2"/>
</dbReference>
<feature type="compositionally biased region" description="Basic and acidic residues" evidence="8">
    <location>
        <begin position="15"/>
        <end position="25"/>
    </location>
</feature>
<dbReference type="SMART" id="SM00950">
    <property type="entry name" value="Piwi"/>
    <property type="match status" value="1"/>
</dbReference>
<evidence type="ECO:0000256" key="4">
    <source>
        <dbReference type="ARBA" id="ARBA00022782"/>
    </source>
</evidence>
<keyword evidence="2" id="KW-0217">Developmental protein</keyword>
<organism evidence="11 12">
    <name type="scientific">Magallana gigas</name>
    <name type="common">Pacific oyster</name>
    <name type="synonym">Crassostrea gigas</name>
    <dbReference type="NCBI Taxonomy" id="29159"/>
    <lineage>
        <taxon>Eukaryota</taxon>
        <taxon>Metazoa</taxon>
        <taxon>Spiralia</taxon>
        <taxon>Lophotrochozoa</taxon>
        <taxon>Mollusca</taxon>
        <taxon>Bivalvia</taxon>
        <taxon>Autobranchia</taxon>
        <taxon>Pteriomorphia</taxon>
        <taxon>Ostreida</taxon>
        <taxon>Ostreoidea</taxon>
        <taxon>Ostreidae</taxon>
        <taxon>Magallana</taxon>
    </lineage>
</organism>
<dbReference type="Proteomes" id="UP000005408">
    <property type="component" value="Unassembled WGS sequence"/>
</dbReference>
<dbReference type="FunFam" id="3.30.420.10:FF:000014">
    <property type="entry name" value="Piwi-like RNA-mediated gene silencing 1"/>
    <property type="match status" value="1"/>
</dbReference>
<dbReference type="GO" id="GO:0003723">
    <property type="term" value="F:RNA binding"/>
    <property type="evidence" value="ECO:0007669"/>
    <property type="project" value="UniProtKB-KW"/>
</dbReference>
<keyword evidence="6" id="KW-0943">RNA-mediated gene silencing</keyword>
<keyword evidence="4" id="KW-0221">Differentiation</keyword>
<dbReference type="EnsemblMetazoa" id="G23917.3">
    <property type="protein sequence ID" value="G23917.3:cds"/>
    <property type="gene ID" value="G23917"/>
</dbReference>
<accession>A0A8W8KK17</accession>
<feature type="domain" description="PAZ" evidence="9">
    <location>
        <begin position="288"/>
        <end position="400"/>
    </location>
</feature>
<comment type="subcellular location">
    <subcellularLocation>
        <location evidence="1">Cytoplasm</location>
    </subcellularLocation>
</comment>
<dbReference type="Pfam" id="PF02170">
    <property type="entry name" value="PAZ"/>
    <property type="match status" value="1"/>
</dbReference>
<dbReference type="InterPro" id="IPR036397">
    <property type="entry name" value="RNaseH_sf"/>
</dbReference>
<feature type="compositionally biased region" description="Low complexity" evidence="8">
    <location>
        <begin position="49"/>
        <end position="60"/>
    </location>
</feature>
<dbReference type="GO" id="GO:0031047">
    <property type="term" value="P:regulatory ncRNA-mediated gene silencing"/>
    <property type="evidence" value="ECO:0007669"/>
    <property type="project" value="UniProtKB-KW"/>
</dbReference>
<proteinExistence type="inferred from homology"/>
<dbReference type="Gene3D" id="2.170.260.10">
    <property type="entry name" value="paz domain"/>
    <property type="match status" value="1"/>
</dbReference>
<evidence type="ECO:0000256" key="2">
    <source>
        <dbReference type="ARBA" id="ARBA00022473"/>
    </source>
</evidence>
<evidence type="ECO:0000256" key="7">
    <source>
        <dbReference type="ARBA" id="ARBA00038291"/>
    </source>
</evidence>
<dbReference type="PROSITE" id="PS50821">
    <property type="entry name" value="PAZ"/>
    <property type="match status" value="1"/>
</dbReference>
<sequence>MSGRGRARARGRARGASEDQARRPGEQPAPQQQPPQPSSAPAPAPAGGPPAASGRASYRGGAKEPRPGIASGSGDVPADALSKMSIGTKDAGERRDRLFYSDPECKPAWLSDKRGTSGRALPVVTNYFKLEMTPDWHLYQYDVKFNPPIDSRKMRMALLMTHENLLGRTKAFDGMILYLPHRLQEQVTEVFSVRKTDDVQIRITITLTNELPPSSPQVMQVYNIIFRRVLAMIEMKQIGRNYFNPALSVDIPQHKLTVMPGFVTAIARYETDTLLCADISHKIIRSDTLLDLMYELYQQARGDSFYDDCVRKFVGSIVLTRYNNKTYRVDDFDWDKRPDHSFKLRNDTTITIAEYYKKSYNIEVKDMNQPLVVSRPKKKDIRMGRTEPIFLLPELCTVTGLSDEARADFGVMKDVGAHTRVPPEGRNRTLQGFINQINQNEKVKAEMQGWGLAFSQTLMTLNARVAPQENIYQKNNAQLSYRQEDADWSRDMRGKQLITPVNLENWVIVFTRRNSAQAQDLVQTLSRVGPPMGMRINSPTICELQDDRNDSYITALKQYVTPQTQLALTILPTNRKDRYDAIKKFCCVDHPVPSQCVVQRTLSKKQMLMSVATKIAIQLNCKLGGEVWCLDIPLKNLMVVGIDSYHDSSKKGRSVGGVIASMNQALTRYYSRCTFQHSMQELMDGLKVCMKGIDTYHDSAKKGRSVGGVICSTNNLLTRYYSRTTFQHTGEELVNGIVTSMRGALEKYHEVNGVLPERIIVFRDGVGDGQLRAVFEHEVPQLNECFKRSGGQDYNPKVAIVVVKKRINTRFFARSGPSLNNPCPGTIVDTTVTRPIWYDFFLVSQSVRQGTVTPTHYNVIWDTTGLKPDHMQRLAYKMCHLYYNWPGTIRVPAPCQYAHKLAFLVGQSIHKDPHMALSDRLYFL</sequence>
<dbReference type="InterPro" id="IPR036085">
    <property type="entry name" value="PAZ_dom_sf"/>
</dbReference>
<dbReference type="SUPFAM" id="SSF101690">
    <property type="entry name" value="PAZ domain"/>
    <property type="match status" value="1"/>
</dbReference>
<dbReference type="PROSITE" id="PS50822">
    <property type="entry name" value="PIWI"/>
    <property type="match status" value="1"/>
</dbReference>
<keyword evidence="3" id="KW-0963">Cytoplasm</keyword>
<dbReference type="CDD" id="cd04658">
    <property type="entry name" value="Piwi_piwi-like_Euk"/>
    <property type="match status" value="1"/>
</dbReference>
<feature type="compositionally biased region" description="Basic residues" evidence="8">
    <location>
        <begin position="1"/>
        <end position="13"/>
    </location>
</feature>